<feature type="compositionally biased region" description="Basic and acidic residues" evidence="8">
    <location>
        <begin position="155"/>
        <end position="166"/>
    </location>
</feature>
<evidence type="ECO:0000313" key="10">
    <source>
        <dbReference type="EMBL" id="GAA1206273.1"/>
    </source>
</evidence>
<dbReference type="Pfam" id="PF06971">
    <property type="entry name" value="Put_DNA-bind_N"/>
    <property type="match status" value="1"/>
</dbReference>
<dbReference type="NCBIfam" id="NF003995">
    <property type="entry name" value="PRK05472.2-4"/>
    <property type="match status" value="1"/>
</dbReference>
<evidence type="ECO:0000256" key="8">
    <source>
        <dbReference type="SAM" id="MobiDB-lite"/>
    </source>
</evidence>
<dbReference type="NCBIfam" id="NF003996">
    <property type="entry name" value="PRK05472.2-5"/>
    <property type="match status" value="1"/>
</dbReference>
<keyword evidence="1 7" id="KW-0963">Cytoplasm</keyword>
<evidence type="ECO:0000256" key="3">
    <source>
        <dbReference type="ARBA" id="ARBA00023015"/>
    </source>
</evidence>
<dbReference type="NCBIfam" id="NF003989">
    <property type="entry name" value="PRK05472.1-3"/>
    <property type="match status" value="1"/>
</dbReference>
<reference evidence="10 11" key="1">
    <citation type="journal article" date="2019" name="Int. J. Syst. Evol. Microbiol.">
        <title>The Global Catalogue of Microorganisms (GCM) 10K type strain sequencing project: providing services to taxonomists for standard genome sequencing and annotation.</title>
        <authorList>
            <consortium name="The Broad Institute Genomics Platform"/>
            <consortium name="The Broad Institute Genome Sequencing Center for Infectious Disease"/>
            <person name="Wu L."/>
            <person name="Ma J."/>
        </authorList>
    </citation>
    <scope>NUCLEOTIDE SEQUENCE [LARGE SCALE GENOMIC DNA]</scope>
    <source>
        <strain evidence="10 11">JCM 13022</strain>
    </source>
</reference>
<dbReference type="Pfam" id="PF02629">
    <property type="entry name" value="CoA_binding"/>
    <property type="match status" value="1"/>
</dbReference>
<evidence type="ECO:0000256" key="2">
    <source>
        <dbReference type="ARBA" id="ARBA00022491"/>
    </source>
</evidence>
<dbReference type="NCBIfam" id="NF003994">
    <property type="entry name" value="PRK05472.2-3"/>
    <property type="match status" value="1"/>
</dbReference>
<feature type="compositionally biased region" description="Low complexity" evidence="8">
    <location>
        <begin position="98"/>
        <end position="114"/>
    </location>
</feature>
<keyword evidence="3 7" id="KW-0805">Transcription regulation</keyword>
<dbReference type="InterPro" id="IPR036390">
    <property type="entry name" value="WH_DNA-bd_sf"/>
</dbReference>
<evidence type="ECO:0000256" key="1">
    <source>
        <dbReference type="ARBA" id="ARBA00022490"/>
    </source>
</evidence>
<dbReference type="InterPro" id="IPR058236">
    <property type="entry name" value="Rex_actinobacterial-type"/>
</dbReference>
<evidence type="ECO:0000259" key="9">
    <source>
        <dbReference type="SMART" id="SM00881"/>
    </source>
</evidence>
<dbReference type="NCBIfam" id="NF003992">
    <property type="entry name" value="PRK05472.2-1"/>
    <property type="match status" value="1"/>
</dbReference>
<dbReference type="InterPro" id="IPR036291">
    <property type="entry name" value="NAD(P)-bd_dom_sf"/>
</dbReference>
<keyword evidence="4 7" id="KW-0520">NAD</keyword>
<dbReference type="SMART" id="SM00881">
    <property type="entry name" value="CoA_binding"/>
    <property type="match status" value="1"/>
</dbReference>
<keyword evidence="2 7" id="KW-0678">Repressor</keyword>
<name>A0ABN1VDC6_9PSEU</name>
<feature type="region of interest" description="Disordered" evidence="8">
    <location>
        <begin position="1"/>
        <end position="248"/>
    </location>
</feature>
<keyword evidence="11" id="KW-1185">Reference proteome</keyword>
<dbReference type="InterPro" id="IPR003781">
    <property type="entry name" value="CoA-bd"/>
</dbReference>
<dbReference type="EMBL" id="BAAALM010000008">
    <property type="protein sequence ID" value="GAA1206273.1"/>
    <property type="molecule type" value="Genomic_DNA"/>
</dbReference>
<dbReference type="PANTHER" id="PTHR35786:SF1">
    <property type="entry name" value="REDOX-SENSING TRANSCRIPTIONAL REPRESSOR REX 1"/>
    <property type="match status" value="1"/>
</dbReference>
<evidence type="ECO:0000256" key="6">
    <source>
        <dbReference type="ARBA" id="ARBA00023163"/>
    </source>
</evidence>
<dbReference type="SUPFAM" id="SSF46785">
    <property type="entry name" value="Winged helix' DNA-binding domain"/>
    <property type="match status" value="1"/>
</dbReference>
<comment type="function">
    <text evidence="7">Modulates transcription in response to changes in cellular NADH/NAD(+) redox state.</text>
</comment>
<feature type="compositionally biased region" description="Polar residues" evidence="8">
    <location>
        <begin position="88"/>
        <end position="97"/>
    </location>
</feature>
<evidence type="ECO:0000256" key="4">
    <source>
        <dbReference type="ARBA" id="ARBA00023027"/>
    </source>
</evidence>
<comment type="subunit">
    <text evidence="7">Homodimer.</text>
</comment>
<keyword evidence="5 7" id="KW-0238">DNA-binding</keyword>
<comment type="similarity">
    <text evidence="7">Belongs to the transcriptional regulatory Rex family.</text>
</comment>
<keyword evidence="6 7" id="KW-0804">Transcription</keyword>
<evidence type="ECO:0000256" key="5">
    <source>
        <dbReference type="ARBA" id="ARBA00023125"/>
    </source>
</evidence>
<dbReference type="InterPro" id="IPR036388">
    <property type="entry name" value="WH-like_DNA-bd_sf"/>
</dbReference>
<dbReference type="InterPro" id="IPR009718">
    <property type="entry name" value="Rex_DNA-bd_C_dom"/>
</dbReference>
<feature type="domain" description="CoA-binding" evidence="9">
    <location>
        <begin position="328"/>
        <end position="429"/>
    </location>
</feature>
<gene>
    <name evidence="7" type="primary">rex</name>
    <name evidence="10" type="ORF">GCM10009675_26730</name>
</gene>
<feature type="compositionally biased region" description="Low complexity" evidence="8">
    <location>
        <begin position="191"/>
        <end position="232"/>
    </location>
</feature>
<dbReference type="Gene3D" id="1.10.10.10">
    <property type="entry name" value="Winged helix-like DNA-binding domain superfamily/Winged helix DNA-binding domain"/>
    <property type="match status" value="1"/>
</dbReference>
<feature type="DNA-binding region" description="H-T-H motif" evidence="7">
    <location>
        <begin position="265"/>
        <end position="304"/>
    </location>
</feature>
<evidence type="ECO:0000256" key="7">
    <source>
        <dbReference type="HAMAP-Rule" id="MF_01131"/>
    </source>
</evidence>
<feature type="compositionally biased region" description="Low complexity" evidence="8">
    <location>
        <begin position="167"/>
        <end position="180"/>
    </location>
</feature>
<organism evidence="10 11">
    <name type="scientific">Prauserella alba</name>
    <dbReference type="NCBI Taxonomy" id="176898"/>
    <lineage>
        <taxon>Bacteria</taxon>
        <taxon>Bacillati</taxon>
        <taxon>Actinomycetota</taxon>
        <taxon>Actinomycetes</taxon>
        <taxon>Pseudonocardiales</taxon>
        <taxon>Pseudonocardiaceae</taxon>
        <taxon>Prauserella</taxon>
    </lineage>
</organism>
<dbReference type="SUPFAM" id="SSF51735">
    <property type="entry name" value="NAD(P)-binding Rossmann-fold domains"/>
    <property type="match status" value="1"/>
</dbReference>
<dbReference type="NCBIfam" id="NF003993">
    <property type="entry name" value="PRK05472.2-2"/>
    <property type="match status" value="1"/>
</dbReference>
<dbReference type="Proteomes" id="UP001500467">
    <property type="component" value="Unassembled WGS sequence"/>
</dbReference>
<sequence length="481" mass="47989">MAQRSRRNIASSVRGLARSRRANKSGQNSEPATEGTPATEDGPAGGTSSEDPASTGAEELPVASSEDSASPDGTVSPEDRPVAEAPVSTANTPSTGNGAADGAVSGDGAAAVGGAKKRARSTAAKKGPAKKVLGNGKTAAGKSTGKPAADGEATDDGKPADGKPAADGKTAGRKTTATAASNGKAATPKSAADGKPATTGKAAANGKPAAGAKTNGERTAGTRTTGAKAATAFDDNTPTTELPAVTDGEAPVKAIPEAAVGRMAVYLRVLSSMQEQGSTRVSSEELSAAAGVNSAKLRKDLSYIGSYGTRGVGYEVEVLIGQIERTLGLNKQQRVAVAGIGNLGHALANYGGFPGRGFPVEALFDIDPDLIGVPVGGLPVSHLDDIPEVCAEREISIGVIATPPTAAQTVCDRLVAGGVQCILNFAPVVLQVPEHIEVRKVDLAVELQILSFHVARRADGQVNGQAAGAEATDASSAVVPS</sequence>
<accession>A0ABN1VDC6</accession>
<feature type="binding site" evidence="7">
    <location>
        <begin position="339"/>
        <end position="344"/>
    </location>
    <ligand>
        <name>NAD(+)</name>
        <dbReference type="ChEBI" id="CHEBI:57540"/>
    </ligand>
</feature>
<protein>
    <recommendedName>
        <fullName evidence="7">Redox-sensing transcriptional repressor Rex</fullName>
    </recommendedName>
</protein>
<dbReference type="InterPro" id="IPR022876">
    <property type="entry name" value="Tscrpt_rep_Rex"/>
</dbReference>
<evidence type="ECO:0000313" key="11">
    <source>
        <dbReference type="Proteomes" id="UP001500467"/>
    </source>
</evidence>
<dbReference type="Gene3D" id="3.40.50.720">
    <property type="entry name" value="NAD(P)-binding Rossmann-like Domain"/>
    <property type="match status" value="1"/>
</dbReference>
<comment type="subcellular location">
    <subcellularLocation>
        <location evidence="7">Cytoplasm</location>
    </subcellularLocation>
</comment>
<comment type="caution">
    <text evidence="10">The sequence shown here is derived from an EMBL/GenBank/DDBJ whole genome shotgun (WGS) entry which is preliminary data.</text>
</comment>
<proteinExistence type="inferred from homology"/>
<dbReference type="PANTHER" id="PTHR35786">
    <property type="entry name" value="REDOX-SENSING TRANSCRIPTIONAL REPRESSOR REX"/>
    <property type="match status" value="1"/>
</dbReference>
<dbReference type="HAMAP" id="MF_01131">
    <property type="entry name" value="Rex"/>
    <property type="match status" value="1"/>
</dbReference>